<evidence type="ECO:0000313" key="1">
    <source>
        <dbReference type="EMBL" id="WUP52171.1"/>
    </source>
</evidence>
<name>A0ABZ1SCN9_9ACTN</name>
<dbReference type="RefSeq" id="WP_328853233.1">
    <property type="nucleotide sequence ID" value="NZ_CP108084.1"/>
</dbReference>
<evidence type="ECO:0000313" key="2">
    <source>
        <dbReference type="Proteomes" id="UP001432190"/>
    </source>
</evidence>
<organism evidence="1 2">
    <name type="scientific">Micromonospora globbae</name>
    <dbReference type="NCBI Taxonomy" id="1894969"/>
    <lineage>
        <taxon>Bacteria</taxon>
        <taxon>Bacillati</taxon>
        <taxon>Actinomycetota</taxon>
        <taxon>Actinomycetes</taxon>
        <taxon>Micromonosporales</taxon>
        <taxon>Micromonosporaceae</taxon>
        <taxon>Micromonospora</taxon>
    </lineage>
</organism>
<gene>
    <name evidence="1" type="ORF">OG994_11925</name>
</gene>
<dbReference type="EMBL" id="CP108084">
    <property type="protein sequence ID" value="WUP52171.1"/>
    <property type="molecule type" value="Genomic_DNA"/>
</dbReference>
<proteinExistence type="predicted"/>
<dbReference type="Proteomes" id="UP001432190">
    <property type="component" value="Chromosome"/>
</dbReference>
<reference evidence="1" key="1">
    <citation type="submission" date="2022-10" db="EMBL/GenBank/DDBJ databases">
        <title>The complete genomes of actinobacterial strains from the NBC collection.</title>
        <authorList>
            <person name="Joergensen T.S."/>
            <person name="Alvarez Arevalo M."/>
            <person name="Sterndorff E.B."/>
            <person name="Faurdal D."/>
            <person name="Vuksanovic O."/>
            <person name="Mourched A.-S."/>
            <person name="Charusanti P."/>
            <person name="Shaw S."/>
            <person name="Blin K."/>
            <person name="Weber T."/>
        </authorList>
    </citation>
    <scope>NUCLEOTIDE SEQUENCE</scope>
    <source>
        <strain evidence="1">NBC_00256</strain>
    </source>
</reference>
<accession>A0ABZ1SCN9</accession>
<sequence length="124" mass="12775">MSPLPTAEAPQALSVPPVTSDEISRVVYTATTQTMDRAVRAEARTGQQYALDAACISAVPGRAIKYELLSSKPNPNTPVASGELPCDGNAIRNSMPLPAAAIQVSLGPDLAGVASAYAVIKPLT</sequence>
<keyword evidence="2" id="KW-1185">Reference proteome</keyword>
<protein>
    <submittedName>
        <fullName evidence="1">Uncharacterized protein</fullName>
    </submittedName>
</protein>